<feature type="non-terminal residue" evidence="2">
    <location>
        <position position="1"/>
    </location>
</feature>
<proteinExistence type="predicted"/>
<evidence type="ECO:0000313" key="2">
    <source>
        <dbReference type="EMBL" id="MBR7831534.1"/>
    </source>
</evidence>
<feature type="compositionally biased region" description="Basic residues" evidence="1">
    <location>
        <begin position="100"/>
        <end position="114"/>
    </location>
</feature>
<dbReference type="Proteomes" id="UP000676325">
    <property type="component" value="Unassembled WGS sequence"/>
</dbReference>
<gene>
    <name evidence="2" type="ORF">KDK95_34920</name>
</gene>
<feature type="compositionally biased region" description="Low complexity" evidence="1">
    <location>
        <begin position="54"/>
        <end position="70"/>
    </location>
</feature>
<dbReference type="EMBL" id="JAGSOH010000324">
    <property type="protein sequence ID" value="MBR7831534.1"/>
    <property type="molecule type" value="Genomic_DNA"/>
</dbReference>
<name>A0A941EM32_9ACTN</name>
<feature type="region of interest" description="Disordered" evidence="1">
    <location>
        <begin position="47"/>
        <end position="170"/>
    </location>
</feature>
<reference evidence="2" key="1">
    <citation type="submission" date="2021-04" db="EMBL/GenBank/DDBJ databases">
        <title>Genome based classification of Actinospica acidithermotolerans sp. nov., an actinobacterium isolated from an Indonesian hot spring.</title>
        <authorList>
            <person name="Kusuma A.B."/>
            <person name="Putra K.E."/>
            <person name="Nafisah S."/>
            <person name="Loh J."/>
            <person name="Nouioui I."/>
            <person name="Goodfellow M."/>
        </authorList>
    </citation>
    <scope>NUCLEOTIDE SEQUENCE</scope>
    <source>
        <strain evidence="2">MGRD01-02</strain>
    </source>
</reference>
<accession>A0A941EM32</accession>
<keyword evidence="3" id="KW-1185">Reference proteome</keyword>
<organism evidence="2 3">
    <name type="scientific">Actinospica acidithermotolerans</name>
    <dbReference type="NCBI Taxonomy" id="2828514"/>
    <lineage>
        <taxon>Bacteria</taxon>
        <taxon>Bacillati</taxon>
        <taxon>Actinomycetota</taxon>
        <taxon>Actinomycetes</taxon>
        <taxon>Catenulisporales</taxon>
        <taxon>Actinospicaceae</taxon>
        <taxon>Actinospica</taxon>
    </lineage>
</organism>
<comment type="caution">
    <text evidence="2">The sequence shown here is derived from an EMBL/GenBank/DDBJ whole genome shotgun (WGS) entry which is preliminary data.</text>
</comment>
<dbReference type="AlphaFoldDB" id="A0A941EM32"/>
<evidence type="ECO:0000256" key="1">
    <source>
        <dbReference type="SAM" id="MobiDB-lite"/>
    </source>
</evidence>
<evidence type="ECO:0000313" key="3">
    <source>
        <dbReference type="Proteomes" id="UP000676325"/>
    </source>
</evidence>
<dbReference type="RefSeq" id="WP_212522632.1">
    <property type="nucleotide sequence ID" value="NZ_JAGSOH010000324.1"/>
</dbReference>
<sequence length="170" mass="17461">SEEAQVSAKLGFAAGLAVGLLVGSRAGRGLYDRSMATASAVVHDPRVRSGATSAVHKAGSAGSSVAGAAARKVKNRAKSDGDGDAADGNDGERAPAALRGRTKRLIGGVRKHGVRVNGHGSGVKISRPHIHRWSHADHAHNGSRHAGMTAPYVQPKPKNGGDEDDWQDGD</sequence>
<protein>
    <submittedName>
        <fullName evidence="2">Uncharacterized protein</fullName>
    </submittedName>
</protein>